<protein>
    <recommendedName>
        <fullName evidence="2">2-oxoisovalerate dehydrogenase subunit alpha</fullName>
        <ecNumber evidence="2">1.2.4.4</ecNumber>
    </recommendedName>
    <alternativeName>
        <fullName evidence="2">Branched-chain alpha-keto acid dehydrogenase E1 component alpha chain</fullName>
    </alternativeName>
</protein>
<dbReference type="EMBL" id="JASJQH010007921">
    <property type="protein sequence ID" value="KAK9696829.1"/>
    <property type="molecule type" value="Genomic_DNA"/>
</dbReference>
<comment type="cofactor">
    <cofactor evidence="2">
        <name>thiamine diphosphate</name>
        <dbReference type="ChEBI" id="CHEBI:58937"/>
    </cofactor>
</comment>
<name>A0ABR2VSK0_9FUNG</name>
<comment type="caution">
    <text evidence="4">The sequence shown here is derived from an EMBL/GenBank/DDBJ whole genome shotgun (WGS) entry which is preliminary data.</text>
</comment>
<evidence type="ECO:0000256" key="2">
    <source>
        <dbReference type="RuleBase" id="RU365014"/>
    </source>
</evidence>
<reference evidence="4 5" key="1">
    <citation type="submission" date="2023-04" db="EMBL/GenBank/DDBJ databases">
        <title>Genome of Basidiobolus ranarum AG-B5.</title>
        <authorList>
            <person name="Stajich J.E."/>
            <person name="Carter-House D."/>
            <person name="Gryganskyi A."/>
        </authorList>
    </citation>
    <scope>NUCLEOTIDE SEQUENCE [LARGE SCALE GENOMIC DNA]</scope>
    <source>
        <strain evidence="4 5">AG-B5</strain>
    </source>
</reference>
<sequence>MFGLTARRLLTSNTKNALKRQSPAVFGSILFRQNSSRTAISQALRKKVPFPGASDSYFTEEMNFIGKGEAIPTYHVMDVDGNILNPSQDPKVSKEFAVKIYQDMVTLNVMDLILYEAQRQGRISFYMTSYGEEAYIGSAAALVNEDVVFGQYRESGVLLYRGFTLDEFMNQCYRNELDYGKGRQMPIHYGSTELNFHTISSPLATQIPHAAGAAYSLKME</sequence>
<dbReference type="Pfam" id="PF00676">
    <property type="entry name" value="E1_dh"/>
    <property type="match status" value="1"/>
</dbReference>
<evidence type="ECO:0000313" key="5">
    <source>
        <dbReference type="Proteomes" id="UP001479436"/>
    </source>
</evidence>
<accession>A0ABR2VSK0</accession>
<comment type="function">
    <text evidence="2">The branched-chain alpha-keto dehydrogenase complex catalyzes the overall conversion of alpha-keto acids to acyl-CoA and CO(2). It contains multiple copies of three enzymatic components: branched-chain alpha-keto acid decarboxylase (E1), lipoamide acyltransferase (E2) and lipoamide dehydrogenase (E3).</text>
</comment>
<keyword evidence="1 2" id="KW-0560">Oxidoreductase</keyword>
<evidence type="ECO:0000313" key="4">
    <source>
        <dbReference type="EMBL" id="KAK9696829.1"/>
    </source>
</evidence>
<dbReference type="SUPFAM" id="SSF52518">
    <property type="entry name" value="Thiamin diphosphate-binding fold (THDP-binding)"/>
    <property type="match status" value="1"/>
</dbReference>
<organism evidence="4 5">
    <name type="scientific">Basidiobolus ranarum</name>
    <dbReference type="NCBI Taxonomy" id="34480"/>
    <lineage>
        <taxon>Eukaryota</taxon>
        <taxon>Fungi</taxon>
        <taxon>Fungi incertae sedis</taxon>
        <taxon>Zoopagomycota</taxon>
        <taxon>Entomophthoromycotina</taxon>
        <taxon>Basidiobolomycetes</taxon>
        <taxon>Basidiobolales</taxon>
        <taxon>Basidiobolaceae</taxon>
        <taxon>Basidiobolus</taxon>
    </lineage>
</organism>
<feature type="domain" description="Dehydrogenase E1 component" evidence="3">
    <location>
        <begin position="103"/>
        <end position="220"/>
    </location>
</feature>
<proteinExistence type="inferred from homology"/>
<comment type="catalytic activity">
    <reaction evidence="2">
        <text>N(6)-[(R)-lipoyl]-L-lysyl-[protein] + 3-methyl-2-oxobutanoate + H(+) = N(6)-[(R)-S(8)-2-methylpropanoyldihydrolipoyl]-L-lysyl-[protein] + CO2</text>
        <dbReference type="Rhea" id="RHEA:13457"/>
        <dbReference type="Rhea" id="RHEA-COMP:10474"/>
        <dbReference type="Rhea" id="RHEA-COMP:10497"/>
        <dbReference type="ChEBI" id="CHEBI:11851"/>
        <dbReference type="ChEBI" id="CHEBI:15378"/>
        <dbReference type="ChEBI" id="CHEBI:16526"/>
        <dbReference type="ChEBI" id="CHEBI:83099"/>
        <dbReference type="ChEBI" id="CHEBI:83142"/>
        <dbReference type="EC" id="1.2.4.4"/>
    </reaction>
</comment>
<gene>
    <name evidence="4" type="ORF">K7432_012266</name>
</gene>
<evidence type="ECO:0000259" key="3">
    <source>
        <dbReference type="Pfam" id="PF00676"/>
    </source>
</evidence>
<comment type="similarity">
    <text evidence="2">Belongs to the BCKDHA family.</text>
</comment>
<keyword evidence="5" id="KW-1185">Reference proteome</keyword>
<dbReference type="PANTHER" id="PTHR43380:SF1">
    <property type="entry name" value="2-OXOISOVALERATE DEHYDROGENASE SUBUNIT ALPHA, MITOCHONDRIAL"/>
    <property type="match status" value="1"/>
</dbReference>
<dbReference type="InterPro" id="IPR050771">
    <property type="entry name" value="Alpha-ketoacid_DH_E1_comp"/>
</dbReference>
<feature type="non-terminal residue" evidence="4">
    <location>
        <position position="220"/>
    </location>
</feature>
<dbReference type="Gene3D" id="3.40.50.970">
    <property type="match status" value="1"/>
</dbReference>
<dbReference type="InterPro" id="IPR029061">
    <property type="entry name" value="THDP-binding"/>
</dbReference>
<dbReference type="InterPro" id="IPR001017">
    <property type="entry name" value="DH_E1"/>
</dbReference>
<dbReference type="EC" id="1.2.4.4" evidence="2"/>
<keyword evidence="2" id="KW-0786">Thiamine pyrophosphate</keyword>
<dbReference type="PANTHER" id="PTHR43380">
    <property type="entry name" value="2-OXOISOVALERATE DEHYDROGENASE SUBUNIT ALPHA, MITOCHONDRIAL"/>
    <property type="match status" value="1"/>
</dbReference>
<evidence type="ECO:0000256" key="1">
    <source>
        <dbReference type="ARBA" id="ARBA00023002"/>
    </source>
</evidence>
<dbReference type="Proteomes" id="UP001479436">
    <property type="component" value="Unassembled WGS sequence"/>
</dbReference>